<dbReference type="EMBL" id="JARKIF010000011">
    <property type="protein sequence ID" value="KAJ7626871.1"/>
    <property type="molecule type" value="Genomic_DNA"/>
</dbReference>
<feature type="transmembrane region" description="Helical" evidence="1">
    <location>
        <begin position="6"/>
        <end position="24"/>
    </location>
</feature>
<keyword evidence="1" id="KW-1133">Transmembrane helix</keyword>
<dbReference type="AlphaFoldDB" id="A0AAD7FJ49"/>
<feature type="transmembrane region" description="Helical" evidence="1">
    <location>
        <begin position="31"/>
        <end position="55"/>
    </location>
</feature>
<evidence type="ECO:0000256" key="1">
    <source>
        <dbReference type="SAM" id="Phobius"/>
    </source>
</evidence>
<organism evidence="2 3">
    <name type="scientific">Roridomyces roridus</name>
    <dbReference type="NCBI Taxonomy" id="1738132"/>
    <lineage>
        <taxon>Eukaryota</taxon>
        <taxon>Fungi</taxon>
        <taxon>Dikarya</taxon>
        <taxon>Basidiomycota</taxon>
        <taxon>Agaricomycotina</taxon>
        <taxon>Agaricomycetes</taxon>
        <taxon>Agaricomycetidae</taxon>
        <taxon>Agaricales</taxon>
        <taxon>Marasmiineae</taxon>
        <taxon>Mycenaceae</taxon>
        <taxon>Roridomyces</taxon>
    </lineage>
</organism>
<keyword evidence="1" id="KW-0472">Membrane</keyword>
<sequence>MEILPLLLHASLICFYVGLVAFLIPVNHSIMILSGCILALMVIVYVVLTILPLVYLDCPHQTPLSTAFLQIFRRIRTLSHALLPTEGPPVSARDTSMVNLLTKRATADCAERDYRALCWMMLSLADDDELEPFVEGIPDVLWGAKGRRNAYDEHFKFLLRDRDVRHSSPINKQIRNLRMENAVI</sequence>
<keyword evidence="1" id="KW-0812">Transmembrane</keyword>
<reference evidence="2" key="1">
    <citation type="submission" date="2023-03" db="EMBL/GenBank/DDBJ databases">
        <title>Massive genome expansion in bonnet fungi (Mycena s.s.) driven by repeated elements and novel gene families across ecological guilds.</title>
        <authorList>
            <consortium name="Lawrence Berkeley National Laboratory"/>
            <person name="Harder C.B."/>
            <person name="Miyauchi S."/>
            <person name="Viragh M."/>
            <person name="Kuo A."/>
            <person name="Thoen E."/>
            <person name="Andreopoulos B."/>
            <person name="Lu D."/>
            <person name="Skrede I."/>
            <person name="Drula E."/>
            <person name="Henrissat B."/>
            <person name="Morin E."/>
            <person name="Kohler A."/>
            <person name="Barry K."/>
            <person name="LaButti K."/>
            <person name="Morin E."/>
            <person name="Salamov A."/>
            <person name="Lipzen A."/>
            <person name="Mereny Z."/>
            <person name="Hegedus B."/>
            <person name="Baldrian P."/>
            <person name="Stursova M."/>
            <person name="Weitz H."/>
            <person name="Taylor A."/>
            <person name="Grigoriev I.V."/>
            <person name="Nagy L.G."/>
            <person name="Martin F."/>
            <person name="Kauserud H."/>
        </authorList>
    </citation>
    <scope>NUCLEOTIDE SEQUENCE</scope>
    <source>
        <strain evidence="2">9284</strain>
    </source>
</reference>
<accession>A0AAD7FJ49</accession>
<gene>
    <name evidence="2" type="ORF">FB45DRAFT_1081810</name>
</gene>
<keyword evidence="3" id="KW-1185">Reference proteome</keyword>
<proteinExistence type="predicted"/>
<comment type="caution">
    <text evidence="2">The sequence shown here is derived from an EMBL/GenBank/DDBJ whole genome shotgun (WGS) entry which is preliminary data.</text>
</comment>
<dbReference type="Proteomes" id="UP001221142">
    <property type="component" value="Unassembled WGS sequence"/>
</dbReference>
<name>A0AAD7FJ49_9AGAR</name>
<evidence type="ECO:0000313" key="2">
    <source>
        <dbReference type="EMBL" id="KAJ7626871.1"/>
    </source>
</evidence>
<protein>
    <submittedName>
        <fullName evidence="2">Uncharacterized protein</fullName>
    </submittedName>
</protein>
<evidence type="ECO:0000313" key="3">
    <source>
        <dbReference type="Proteomes" id="UP001221142"/>
    </source>
</evidence>